<organism evidence="4 5">
    <name type="scientific">Aphidius gifuensis</name>
    <name type="common">Parasitoid wasp</name>
    <dbReference type="NCBI Taxonomy" id="684658"/>
    <lineage>
        <taxon>Eukaryota</taxon>
        <taxon>Metazoa</taxon>
        <taxon>Ecdysozoa</taxon>
        <taxon>Arthropoda</taxon>
        <taxon>Hexapoda</taxon>
        <taxon>Insecta</taxon>
        <taxon>Pterygota</taxon>
        <taxon>Neoptera</taxon>
        <taxon>Endopterygota</taxon>
        <taxon>Hymenoptera</taxon>
        <taxon>Apocrita</taxon>
        <taxon>Ichneumonoidea</taxon>
        <taxon>Braconidae</taxon>
        <taxon>Aphidiinae</taxon>
        <taxon>Aphidius</taxon>
    </lineage>
</organism>
<evidence type="ECO:0000256" key="1">
    <source>
        <dbReference type="ARBA" id="ARBA00001968"/>
    </source>
</evidence>
<feature type="domain" description="DDE Tnp4" evidence="3">
    <location>
        <begin position="148"/>
        <end position="202"/>
    </location>
</feature>
<dbReference type="GO" id="GO:0046872">
    <property type="term" value="F:metal ion binding"/>
    <property type="evidence" value="ECO:0007669"/>
    <property type="project" value="UniProtKB-KW"/>
</dbReference>
<sequence length="202" mass="22427">MYIQYYENQVGGGALIHQVHLNQRGQGIGGFLGGLCRGIILLIGSALKPVGKELLSVGMNVLGDVITRQSNLRDSIDNHLTQSGNKLKRKAMDKLDTFLSEGGVGYKIIQALNEIAPRFIRWPNQERCQIMRQRFKEAGGLPNVVGAIDGTFIKIKAPHEDKKVYVTRKCCYAQGICDLDLKFIDVFTGYPGSVSDRKIFKN</sequence>
<name>A0A834XX48_APHGI</name>
<evidence type="ECO:0000256" key="2">
    <source>
        <dbReference type="ARBA" id="ARBA00022723"/>
    </source>
</evidence>
<evidence type="ECO:0000259" key="3">
    <source>
        <dbReference type="Pfam" id="PF13359"/>
    </source>
</evidence>
<keyword evidence="5" id="KW-1185">Reference proteome</keyword>
<dbReference type="Proteomes" id="UP000639338">
    <property type="component" value="Unassembled WGS sequence"/>
</dbReference>
<protein>
    <recommendedName>
        <fullName evidence="3">DDE Tnp4 domain-containing protein</fullName>
    </recommendedName>
</protein>
<dbReference type="InterPro" id="IPR027806">
    <property type="entry name" value="HARBI1_dom"/>
</dbReference>
<keyword evidence="2" id="KW-0479">Metal-binding</keyword>
<comment type="caution">
    <text evidence="4">The sequence shown here is derived from an EMBL/GenBank/DDBJ whole genome shotgun (WGS) entry which is preliminary data.</text>
</comment>
<dbReference type="EMBL" id="JACMRX010000003">
    <property type="protein sequence ID" value="KAF7993726.1"/>
    <property type="molecule type" value="Genomic_DNA"/>
</dbReference>
<proteinExistence type="predicted"/>
<accession>A0A834XX48</accession>
<dbReference type="OrthoDB" id="8188373at2759"/>
<dbReference type="AlphaFoldDB" id="A0A834XX48"/>
<evidence type="ECO:0000313" key="4">
    <source>
        <dbReference type="EMBL" id="KAF7993726.1"/>
    </source>
</evidence>
<reference evidence="4 5" key="1">
    <citation type="submission" date="2020-08" db="EMBL/GenBank/DDBJ databases">
        <title>Aphidius gifuensis genome sequencing and assembly.</title>
        <authorList>
            <person name="Du Z."/>
        </authorList>
    </citation>
    <scope>NUCLEOTIDE SEQUENCE [LARGE SCALE GENOMIC DNA]</scope>
    <source>
        <strain evidence="4">YNYX2018</strain>
        <tissue evidence="4">Adults</tissue>
    </source>
</reference>
<dbReference type="Pfam" id="PF13359">
    <property type="entry name" value="DDE_Tnp_4"/>
    <property type="match status" value="1"/>
</dbReference>
<gene>
    <name evidence="4" type="ORF">HCN44_010321</name>
</gene>
<comment type="cofactor">
    <cofactor evidence="1">
        <name>a divalent metal cation</name>
        <dbReference type="ChEBI" id="CHEBI:60240"/>
    </cofactor>
</comment>
<evidence type="ECO:0000313" key="5">
    <source>
        <dbReference type="Proteomes" id="UP000639338"/>
    </source>
</evidence>